<accession>A0A3B0AA38</accession>
<keyword evidence="2" id="KW-1185">Reference proteome</keyword>
<reference evidence="1 2" key="1">
    <citation type="journal article" date="2015" name="Int. J. Syst. Evol. Microbiol.">
        <title>Micromonospora costi sp. nov., isolated from a leaf of Costus speciosus.</title>
        <authorList>
            <person name="Thawai C."/>
        </authorList>
    </citation>
    <scope>NUCLEOTIDE SEQUENCE [LARGE SCALE GENOMIC DNA]</scope>
    <source>
        <strain evidence="1 2">CS1-12</strain>
    </source>
</reference>
<proteinExistence type="predicted"/>
<sequence>MTYRVARDLPAAQQATWSNLLADFTAEVPNPEKVEVVITDEYEKVTGEYLVQEVDRSNDTMTAEQYRADRADGARAAAKTCVLPGDRIVVVASSGLVPYGIRPARHGLLHEAQHVRLHQHGDAAWALHRRAPFTLPEREITWEYLWLAESAIDEYRCERTVHDRGWTDPVNTVGAGDVAGVVATFRAARTAWDRTGDLMGAYHAAFASLDRMSKVLGYGAAGVVSGVIPAAAWAKAPVAGRILDVVENLPGTDALVPPEDLLAAAVEVAKRLRRILQEMGFDYFFTPDGGTYLKPL</sequence>
<dbReference type="AlphaFoldDB" id="A0A3B0AA38"/>
<comment type="caution">
    <text evidence="1">The sequence shown here is derived from an EMBL/GenBank/DDBJ whole genome shotgun (WGS) entry which is preliminary data.</text>
</comment>
<evidence type="ECO:0000313" key="2">
    <source>
        <dbReference type="Proteomes" id="UP000279968"/>
    </source>
</evidence>
<gene>
    <name evidence="1" type="ORF">D7193_15180</name>
</gene>
<dbReference type="EMBL" id="RBAN01000002">
    <property type="protein sequence ID" value="RKN55927.1"/>
    <property type="molecule type" value="Genomic_DNA"/>
</dbReference>
<organism evidence="1 2">
    <name type="scientific">Micromonospora costi</name>
    <dbReference type="NCBI Taxonomy" id="1530042"/>
    <lineage>
        <taxon>Bacteria</taxon>
        <taxon>Bacillati</taxon>
        <taxon>Actinomycetota</taxon>
        <taxon>Actinomycetes</taxon>
        <taxon>Micromonosporales</taxon>
        <taxon>Micromonosporaceae</taxon>
        <taxon>Micromonospora</taxon>
    </lineage>
</organism>
<name>A0A3B0AA38_9ACTN</name>
<evidence type="ECO:0000313" key="1">
    <source>
        <dbReference type="EMBL" id="RKN55927.1"/>
    </source>
</evidence>
<protein>
    <submittedName>
        <fullName evidence="1">Uncharacterized protein</fullName>
    </submittedName>
</protein>
<dbReference type="Proteomes" id="UP000279968">
    <property type="component" value="Unassembled WGS sequence"/>
</dbReference>